<evidence type="ECO:0000256" key="1">
    <source>
        <dbReference type="SAM" id="MobiDB-lite"/>
    </source>
</evidence>
<feature type="compositionally biased region" description="Basic and acidic residues" evidence="1">
    <location>
        <begin position="715"/>
        <end position="726"/>
    </location>
</feature>
<feature type="compositionally biased region" description="Low complexity" evidence="1">
    <location>
        <begin position="1098"/>
        <end position="1107"/>
    </location>
</feature>
<feature type="region of interest" description="Disordered" evidence="1">
    <location>
        <begin position="880"/>
        <end position="1107"/>
    </location>
</feature>
<keyword evidence="3" id="KW-1185">Reference proteome</keyword>
<feature type="region of interest" description="Disordered" evidence="1">
    <location>
        <begin position="228"/>
        <end position="264"/>
    </location>
</feature>
<evidence type="ECO:0000313" key="2">
    <source>
        <dbReference type="EMBL" id="GAX29308.1"/>
    </source>
</evidence>
<feature type="compositionally biased region" description="Polar residues" evidence="1">
    <location>
        <begin position="981"/>
        <end position="993"/>
    </location>
</feature>
<feature type="compositionally biased region" description="Basic and acidic residues" evidence="1">
    <location>
        <begin position="583"/>
        <end position="592"/>
    </location>
</feature>
<comment type="caution">
    <text evidence="2">The sequence shown here is derived from an EMBL/GenBank/DDBJ whole genome shotgun (WGS) entry which is preliminary data.</text>
</comment>
<dbReference type="EMBL" id="BDSP01000289">
    <property type="protein sequence ID" value="GAX29308.1"/>
    <property type="molecule type" value="Genomic_DNA"/>
</dbReference>
<feature type="compositionally biased region" description="Low complexity" evidence="1">
    <location>
        <begin position="31"/>
        <end position="40"/>
    </location>
</feature>
<feature type="compositionally biased region" description="Basic and acidic residues" evidence="1">
    <location>
        <begin position="668"/>
        <end position="690"/>
    </location>
</feature>
<feature type="compositionally biased region" description="Polar residues" evidence="1">
    <location>
        <begin position="570"/>
        <end position="582"/>
    </location>
</feature>
<feature type="compositionally biased region" description="Basic and acidic residues" evidence="1">
    <location>
        <begin position="749"/>
        <end position="759"/>
    </location>
</feature>
<accession>A0A1Z5KTM8</accession>
<dbReference type="Proteomes" id="UP000198406">
    <property type="component" value="Unassembled WGS sequence"/>
</dbReference>
<feature type="compositionally biased region" description="Polar residues" evidence="1">
    <location>
        <begin position="934"/>
        <end position="949"/>
    </location>
</feature>
<feature type="compositionally biased region" description="Polar residues" evidence="1">
    <location>
        <begin position="41"/>
        <end position="57"/>
    </location>
</feature>
<feature type="compositionally biased region" description="Basic and acidic residues" evidence="1">
    <location>
        <begin position="920"/>
        <end position="933"/>
    </location>
</feature>
<proteinExistence type="predicted"/>
<dbReference type="InParanoid" id="A0A1Z5KTM8"/>
<sequence length="1126" mass="122529">MSRHRNKSKKKQNNNQSATEKDASPPDETTEMTLESSSTEVPQETKSELQNNDQSVVTDDRKTDLAEDVTKVDETNVKIPTQADDTIDAAVSAVPAISKEVGNEVTNEIITRELVVTQPMSGFQELEQLPSGEIPLAELHLQPPILDATSSSLEKITSNEEPDETFVQEKLSFVSMEPDLVMTKSDMGLEKVDVLAANAFSEENVEKPLEIQDPAITSAETTIDVPLKESLPHKESGREEKIDVLATEESATEDHGEEVLPEDKISEKKIDDLVTSLSKKPLINEMGNAVNVESAEKEKQLSVEEGIDIVEQQIAPLVAKLSHDGENDDFAFKNNAPPNLYEHVGDVDVTGESTKQEEVVVALLGESEIACMQEDSNVKKQEMETAITDNNQKMMLASNEESDIAMVELQDASQTSKQEMPMSAKELNENSVSLEKDERATVELQDNLSVDIPETEKLTISTEQAEIIVSSEKGELATVVLQEDLNGNIPGTEIPTNAPKQAEILALSESVDEPTVELQAETNVDEPETKMSTKANEQAELLVSEKKVDLATVELQEDSTLGLPEKEMSTRANEQSQLSMSSEKVENAKAELQEDAIANAEENKTPVIADRIDEKEEVMAFDSTAEGGKVDEQTTKSNENVSAGQANQNKAVTAIGPDVSPIQENDASDVRSEKRKDDSIDERGIEDRVDANPIDEEPILSSPETKTANHTPKANPRDPPTEEFRSYTDSAEEPAESLGNKSIDPPETSQRELEDRRETGFAVAHSRLPFVGDVGVAEQFDADISAVLLETEARDSKILDASESILAEAWSDVEPWNDDVDIGPGYIKPASTTAPGPMLTSIFVKRNTAARPGLSEVPSDEVIVESMSMDTLTVSLAEVPASQPASTKDQVDVVHNPPENGNLTLDDEAGRTEAIQSKEPLNEGHSDGAKAESSETGNLERTLNPSLRTNGEPPDAPEDELIVTKEPDSEKEELDAEHNEQSQSVVSEMTPNTYRLEVKDPEDAPDDEVMAIKNEEASGNPLISSALSPGTQRVLEDPLLERSRSLDSKVLSPRREAYNDKVILSPNKSYDEKRKPDPSGAILSSNYPTRPTTPPSTQPVSPQSQATLDNQVQDAAASGCGACLIL</sequence>
<gene>
    <name evidence="2" type="ORF">FisN_16Hh258</name>
</gene>
<reference evidence="2 3" key="1">
    <citation type="journal article" date="2015" name="Plant Cell">
        <title>Oil accumulation by the oleaginous diatom Fistulifera solaris as revealed by the genome and transcriptome.</title>
        <authorList>
            <person name="Tanaka T."/>
            <person name="Maeda Y."/>
            <person name="Veluchamy A."/>
            <person name="Tanaka M."/>
            <person name="Abida H."/>
            <person name="Marechal E."/>
            <person name="Bowler C."/>
            <person name="Muto M."/>
            <person name="Sunaga Y."/>
            <person name="Tanaka M."/>
            <person name="Yoshino T."/>
            <person name="Taniguchi T."/>
            <person name="Fukuda Y."/>
            <person name="Nemoto M."/>
            <person name="Matsumoto M."/>
            <person name="Wong P.S."/>
            <person name="Aburatani S."/>
            <person name="Fujibuchi W."/>
        </authorList>
    </citation>
    <scope>NUCLEOTIDE SEQUENCE [LARGE SCALE GENOMIC DNA]</scope>
    <source>
        <strain evidence="2 3">JPCC DA0580</strain>
    </source>
</reference>
<feature type="compositionally biased region" description="Basic and acidic residues" evidence="1">
    <location>
        <begin position="252"/>
        <end position="264"/>
    </location>
</feature>
<protein>
    <submittedName>
        <fullName evidence="2">Uncharacterized protein</fullName>
    </submittedName>
</protein>
<feature type="region of interest" description="Disordered" evidence="1">
    <location>
        <begin position="1"/>
        <end position="71"/>
    </location>
</feature>
<name>A0A1Z5KTM8_FISSO</name>
<feature type="compositionally biased region" description="Basic and acidic residues" evidence="1">
    <location>
        <begin position="58"/>
        <end position="71"/>
    </location>
</feature>
<feature type="compositionally biased region" description="Basic residues" evidence="1">
    <location>
        <begin position="1"/>
        <end position="12"/>
    </location>
</feature>
<organism evidence="2 3">
    <name type="scientific">Fistulifera solaris</name>
    <name type="common">Oleaginous diatom</name>
    <dbReference type="NCBI Taxonomy" id="1519565"/>
    <lineage>
        <taxon>Eukaryota</taxon>
        <taxon>Sar</taxon>
        <taxon>Stramenopiles</taxon>
        <taxon>Ochrophyta</taxon>
        <taxon>Bacillariophyta</taxon>
        <taxon>Bacillariophyceae</taxon>
        <taxon>Bacillariophycidae</taxon>
        <taxon>Naviculales</taxon>
        <taxon>Naviculaceae</taxon>
        <taxon>Fistulifera</taxon>
    </lineage>
</organism>
<feature type="region of interest" description="Disordered" evidence="1">
    <location>
        <begin position="556"/>
        <end position="760"/>
    </location>
</feature>
<dbReference type="AlphaFoldDB" id="A0A1Z5KTM8"/>
<feature type="compositionally biased region" description="Basic and acidic residues" evidence="1">
    <location>
        <begin position="1034"/>
        <end position="1059"/>
    </location>
</feature>
<feature type="compositionally biased region" description="Basic and acidic residues" evidence="1">
    <location>
        <begin position="228"/>
        <end position="243"/>
    </location>
</feature>
<evidence type="ECO:0000313" key="3">
    <source>
        <dbReference type="Proteomes" id="UP000198406"/>
    </source>
</evidence>
<feature type="compositionally biased region" description="Polar residues" evidence="1">
    <location>
        <begin position="702"/>
        <end position="712"/>
    </location>
</feature>
<feature type="region of interest" description="Disordered" evidence="1">
    <location>
        <begin position="511"/>
        <end position="533"/>
    </location>
</feature>
<feature type="compositionally biased region" description="Polar residues" evidence="1">
    <location>
        <begin position="1021"/>
        <end position="1031"/>
    </location>
</feature>
<feature type="compositionally biased region" description="Polar residues" evidence="1">
    <location>
        <begin position="635"/>
        <end position="651"/>
    </location>
</feature>